<proteinExistence type="predicted"/>
<protein>
    <submittedName>
        <fullName evidence="2">Uncharacterized protein</fullName>
    </submittedName>
</protein>
<feature type="compositionally biased region" description="Low complexity" evidence="1">
    <location>
        <begin position="104"/>
        <end position="127"/>
    </location>
</feature>
<evidence type="ECO:0000256" key="1">
    <source>
        <dbReference type="SAM" id="MobiDB-lite"/>
    </source>
</evidence>
<feature type="region of interest" description="Disordered" evidence="1">
    <location>
        <begin position="102"/>
        <end position="127"/>
    </location>
</feature>
<organism evidence="2 3">
    <name type="scientific">Protopolystoma xenopodis</name>
    <dbReference type="NCBI Taxonomy" id="117903"/>
    <lineage>
        <taxon>Eukaryota</taxon>
        <taxon>Metazoa</taxon>
        <taxon>Spiralia</taxon>
        <taxon>Lophotrochozoa</taxon>
        <taxon>Platyhelminthes</taxon>
        <taxon>Monogenea</taxon>
        <taxon>Polyopisthocotylea</taxon>
        <taxon>Polystomatidea</taxon>
        <taxon>Polystomatidae</taxon>
        <taxon>Protopolystoma</taxon>
    </lineage>
</organism>
<evidence type="ECO:0000313" key="3">
    <source>
        <dbReference type="Proteomes" id="UP000784294"/>
    </source>
</evidence>
<reference evidence="2" key="1">
    <citation type="submission" date="2018-11" db="EMBL/GenBank/DDBJ databases">
        <authorList>
            <consortium name="Pathogen Informatics"/>
        </authorList>
    </citation>
    <scope>NUCLEOTIDE SEQUENCE</scope>
</reference>
<gene>
    <name evidence="2" type="ORF">PXEA_LOCUS3421</name>
</gene>
<dbReference type="AlphaFoldDB" id="A0A3S5FC33"/>
<name>A0A3S5FC33_9PLAT</name>
<evidence type="ECO:0000313" key="2">
    <source>
        <dbReference type="EMBL" id="VEL09981.1"/>
    </source>
</evidence>
<dbReference type="Proteomes" id="UP000784294">
    <property type="component" value="Unassembled WGS sequence"/>
</dbReference>
<sequence>MDLSISALKDHYANIEFSVKKSHLHICLYNADENVGSGTPEGLSSCHIVSPAVSRGNGGGCLTDLSSSSPGGVASTRLNVAPVGNVSGGTAVGGSGSLTGGGLSVLSTRRTRRGPTGAGRRTSGSFSQSGAMMMMTGVMGGLNFQLPQLDSIQRSQKILDMRLQNLQVCIP</sequence>
<accession>A0A3S5FC33</accession>
<keyword evidence="3" id="KW-1185">Reference proteome</keyword>
<dbReference type="EMBL" id="CAAALY010007727">
    <property type="protein sequence ID" value="VEL09981.1"/>
    <property type="molecule type" value="Genomic_DNA"/>
</dbReference>
<comment type="caution">
    <text evidence="2">The sequence shown here is derived from an EMBL/GenBank/DDBJ whole genome shotgun (WGS) entry which is preliminary data.</text>
</comment>